<feature type="signal peptide" evidence="1">
    <location>
        <begin position="1"/>
        <end position="23"/>
    </location>
</feature>
<evidence type="ECO:0000259" key="2">
    <source>
        <dbReference type="PROSITE" id="PS51465"/>
    </source>
</evidence>
<dbReference type="SMART" id="SM00280">
    <property type="entry name" value="KAZAL"/>
    <property type="match status" value="3"/>
</dbReference>
<keyword evidence="4" id="KW-1185">Reference proteome</keyword>
<dbReference type="AlphaFoldDB" id="A0A1I3ZE41"/>
<dbReference type="OrthoDB" id="9800302at2"/>
<proteinExistence type="predicted"/>
<dbReference type="InterPro" id="IPR053265">
    <property type="entry name" value="Serpin"/>
</dbReference>
<dbReference type="PROSITE" id="PS51257">
    <property type="entry name" value="PROKAR_LIPOPROTEIN"/>
    <property type="match status" value="1"/>
</dbReference>
<evidence type="ECO:0000313" key="4">
    <source>
        <dbReference type="Proteomes" id="UP000323300"/>
    </source>
</evidence>
<dbReference type="SUPFAM" id="SSF100895">
    <property type="entry name" value="Kazal-type serine protease inhibitors"/>
    <property type="match status" value="3"/>
</dbReference>
<dbReference type="PANTHER" id="PTHR21131">
    <property type="entry name" value="SERINE-TYPE ENDOPEPTIDASE INHIBITOR"/>
    <property type="match status" value="1"/>
</dbReference>
<evidence type="ECO:0000313" key="3">
    <source>
        <dbReference type="EMBL" id="SFK42253.1"/>
    </source>
</evidence>
<accession>A0A1I3ZE41</accession>
<reference evidence="3 4" key="1">
    <citation type="submission" date="2016-10" db="EMBL/GenBank/DDBJ databases">
        <authorList>
            <person name="Varghese N."/>
            <person name="Submissions S."/>
        </authorList>
    </citation>
    <scope>NUCLEOTIDE SEQUENCE [LARGE SCALE GENOMIC DNA]</scope>
    <source>
        <strain evidence="3 4">DSM 21822</strain>
    </source>
</reference>
<protein>
    <submittedName>
        <fullName evidence="3">Kazal-type serine protease inhibitor domain-containing protein</fullName>
    </submittedName>
</protein>
<dbReference type="InterPro" id="IPR002350">
    <property type="entry name" value="Kazal_dom"/>
</dbReference>
<dbReference type="Pfam" id="PF00050">
    <property type="entry name" value="Kazal_1"/>
    <property type="match status" value="1"/>
</dbReference>
<gene>
    <name evidence="3" type="ORF">SAMN04488498_106111</name>
</gene>
<dbReference type="RefSeq" id="WP_149760473.1">
    <property type="nucleotide sequence ID" value="NZ_BSPE01000031.1"/>
</dbReference>
<dbReference type="PROSITE" id="PS51465">
    <property type="entry name" value="KAZAL_2"/>
    <property type="match status" value="1"/>
</dbReference>
<dbReference type="CDD" id="cd00104">
    <property type="entry name" value="KAZAL_FS"/>
    <property type="match status" value="2"/>
</dbReference>
<name>A0A1I3ZE41_9HYPH</name>
<dbReference type="PANTHER" id="PTHR21131:SF0">
    <property type="entry name" value="GEO10195P1-RELATED"/>
    <property type="match status" value="1"/>
</dbReference>
<dbReference type="InterPro" id="IPR036058">
    <property type="entry name" value="Kazal_dom_sf"/>
</dbReference>
<dbReference type="Gene3D" id="3.30.60.30">
    <property type="match status" value="3"/>
</dbReference>
<dbReference type="EMBL" id="FOSL01000006">
    <property type="protein sequence ID" value="SFK42253.1"/>
    <property type="molecule type" value="Genomic_DNA"/>
</dbReference>
<feature type="domain" description="Kazal-like" evidence="2">
    <location>
        <begin position="47"/>
        <end position="86"/>
    </location>
</feature>
<sequence length="186" mass="19922">MRFFASFFRLGALALLFGTLLSACVVEEVPGPGPGPRPLPPERPQFCTREYDPVCARRGNDRQTFPNACQAEAQGYRVIRGGECRGGGGGGEEPRFCTREYAPVCARRGGERQTFSNSCEAENAGFRVIFGGECRGGGGGGGGEEPRFCTREYAPVCGRRGGERQTFSNSCEADNAGYRVVADGPC</sequence>
<feature type="chain" id="PRO_5009302466" evidence="1">
    <location>
        <begin position="24"/>
        <end position="186"/>
    </location>
</feature>
<organism evidence="3 4">
    <name type="scientific">Neomesorhizobium albiziae</name>
    <dbReference type="NCBI Taxonomy" id="335020"/>
    <lineage>
        <taxon>Bacteria</taxon>
        <taxon>Pseudomonadati</taxon>
        <taxon>Pseudomonadota</taxon>
        <taxon>Alphaproteobacteria</taxon>
        <taxon>Hyphomicrobiales</taxon>
        <taxon>Phyllobacteriaceae</taxon>
        <taxon>Neomesorhizobium</taxon>
    </lineage>
</organism>
<evidence type="ECO:0000256" key="1">
    <source>
        <dbReference type="SAM" id="SignalP"/>
    </source>
</evidence>
<dbReference type="Pfam" id="PF07648">
    <property type="entry name" value="Kazal_2"/>
    <property type="match status" value="2"/>
</dbReference>
<dbReference type="Proteomes" id="UP000323300">
    <property type="component" value="Unassembled WGS sequence"/>
</dbReference>
<keyword evidence="1" id="KW-0732">Signal</keyword>